<dbReference type="PANTHER" id="PTHR40635:SF1">
    <property type="match status" value="1"/>
</dbReference>
<organism evidence="1 2">
    <name type="scientific">Aureobasidium mustum</name>
    <dbReference type="NCBI Taxonomy" id="2773714"/>
    <lineage>
        <taxon>Eukaryota</taxon>
        <taxon>Fungi</taxon>
        <taxon>Dikarya</taxon>
        <taxon>Ascomycota</taxon>
        <taxon>Pezizomycotina</taxon>
        <taxon>Dothideomycetes</taxon>
        <taxon>Dothideomycetidae</taxon>
        <taxon>Dothideales</taxon>
        <taxon>Saccotheciaceae</taxon>
        <taxon>Aureobasidium</taxon>
    </lineage>
</organism>
<protein>
    <submittedName>
        <fullName evidence="1">Uncharacterized protein</fullName>
    </submittedName>
</protein>
<sequence length="60" mass="6424">MGIKTAYEGFSIYGRILCLIVKRKGVKKNTSGNTAGSAMLENWVSTQADNEGVLDDAEDG</sequence>
<keyword evidence="2" id="KW-1185">Reference proteome</keyword>
<accession>A0A9N8K763</accession>
<proteinExistence type="predicted"/>
<dbReference type="EMBL" id="CAIJEO010000013">
    <property type="protein sequence ID" value="CAD0101006.1"/>
    <property type="molecule type" value="Genomic_DNA"/>
</dbReference>
<dbReference type="PANTHER" id="PTHR40635">
    <property type="match status" value="1"/>
</dbReference>
<dbReference type="Proteomes" id="UP000714618">
    <property type="component" value="Unassembled WGS sequence"/>
</dbReference>
<name>A0A9N8K763_9PEZI</name>
<evidence type="ECO:0000313" key="1">
    <source>
        <dbReference type="EMBL" id="CAD0101006.1"/>
    </source>
</evidence>
<comment type="caution">
    <text evidence="1">The sequence shown here is derived from an EMBL/GenBank/DDBJ whole genome shotgun (WGS) entry which is preliminary data.</text>
</comment>
<dbReference type="AlphaFoldDB" id="A0A9N8K763"/>
<reference evidence="1" key="1">
    <citation type="submission" date="2020-06" db="EMBL/GenBank/DDBJ databases">
        <authorList>
            <person name="Onetto C."/>
        </authorList>
    </citation>
    <scope>NUCLEOTIDE SEQUENCE</scope>
</reference>
<evidence type="ECO:0000313" key="2">
    <source>
        <dbReference type="Proteomes" id="UP000714618"/>
    </source>
</evidence>
<gene>
    <name evidence="1" type="ORF">AWRI4233_LOCUS9831</name>
</gene>
<dbReference type="OrthoDB" id="5374757at2759"/>